<proteinExistence type="predicted"/>
<protein>
    <recommendedName>
        <fullName evidence="3">Clr5 domain-containing protein</fullName>
    </recommendedName>
</protein>
<keyword evidence="2" id="KW-1185">Reference proteome</keyword>
<dbReference type="OrthoDB" id="2691381at2759"/>
<dbReference type="AlphaFoldDB" id="A0A2R6NGL7"/>
<sequence>MPNPRGRNGFNPSPPDEKLRPCIERYVSRGFTNREIAVKLREQFDHNVFSLSEALVKKKRSQWGIRSARGQAHTLESIAPAVEAIHARFPSIGCRVMKRMLLRENQISVSK</sequence>
<evidence type="ECO:0008006" key="3">
    <source>
        <dbReference type="Google" id="ProtNLM"/>
    </source>
</evidence>
<accession>A0A2R6NGL7</accession>
<dbReference type="STRING" id="98765.A0A2R6NGL7"/>
<reference evidence="1 2" key="1">
    <citation type="submission" date="2018-02" db="EMBL/GenBank/DDBJ databases">
        <title>Genome sequence of the basidiomycete white-rot fungus Phlebia centrifuga.</title>
        <authorList>
            <person name="Granchi Z."/>
            <person name="Peng M."/>
            <person name="de Vries R.P."/>
            <person name="Hilden K."/>
            <person name="Makela M.R."/>
            <person name="Grigoriev I."/>
            <person name="Riley R."/>
        </authorList>
    </citation>
    <scope>NUCLEOTIDE SEQUENCE [LARGE SCALE GENOMIC DNA]</scope>
    <source>
        <strain evidence="1 2">FBCC195</strain>
    </source>
</reference>
<dbReference type="EMBL" id="MLYV02001285">
    <property type="protein sequence ID" value="PSR71388.1"/>
    <property type="molecule type" value="Genomic_DNA"/>
</dbReference>
<evidence type="ECO:0000313" key="2">
    <source>
        <dbReference type="Proteomes" id="UP000186601"/>
    </source>
</evidence>
<gene>
    <name evidence="1" type="ORF">PHLCEN_2v12655</name>
</gene>
<dbReference type="Proteomes" id="UP000186601">
    <property type="component" value="Unassembled WGS sequence"/>
</dbReference>
<organism evidence="1 2">
    <name type="scientific">Hermanssonia centrifuga</name>
    <dbReference type="NCBI Taxonomy" id="98765"/>
    <lineage>
        <taxon>Eukaryota</taxon>
        <taxon>Fungi</taxon>
        <taxon>Dikarya</taxon>
        <taxon>Basidiomycota</taxon>
        <taxon>Agaricomycotina</taxon>
        <taxon>Agaricomycetes</taxon>
        <taxon>Polyporales</taxon>
        <taxon>Meruliaceae</taxon>
        <taxon>Hermanssonia</taxon>
    </lineage>
</organism>
<evidence type="ECO:0000313" key="1">
    <source>
        <dbReference type="EMBL" id="PSR71388.1"/>
    </source>
</evidence>
<name>A0A2R6NGL7_9APHY</name>
<comment type="caution">
    <text evidence="1">The sequence shown here is derived from an EMBL/GenBank/DDBJ whole genome shotgun (WGS) entry which is preliminary data.</text>
</comment>